<accession>A0A3B0XV87</accession>
<proteinExistence type="inferred from homology"/>
<keyword evidence="2" id="KW-0540">Nuclease</keyword>
<gene>
    <name evidence="8" type="ORF">MNBD_GAMMA08-1330</name>
</gene>
<evidence type="ECO:0000256" key="3">
    <source>
        <dbReference type="ARBA" id="ARBA00022723"/>
    </source>
</evidence>
<evidence type="ECO:0000313" key="8">
    <source>
        <dbReference type="EMBL" id="VAW60084.1"/>
    </source>
</evidence>
<reference evidence="8" key="1">
    <citation type="submission" date="2018-06" db="EMBL/GenBank/DDBJ databases">
        <authorList>
            <person name="Zhirakovskaya E."/>
        </authorList>
    </citation>
    <scope>NUCLEOTIDE SEQUENCE</scope>
</reference>
<comment type="cofactor">
    <cofactor evidence="1">
        <name>Mg(2+)</name>
        <dbReference type="ChEBI" id="CHEBI:18420"/>
    </cofactor>
</comment>
<evidence type="ECO:0000256" key="5">
    <source>
        <dbReference type="ARBA" id="ARBA00022801"/>
    </source>
</evidence>
<dbReference type="InterPro" id="IPR021127">
    <property type="entry name" value="CRISPR_associated_Cas2"/>
</dbReference>
<keyword evidence="5" id="KW-0378">Hydrolase</keyword>
<evidence type="ECO:0000256" key="7">
    <source>
        <dbReference type="ARBA" id="ARBA00023118"/>
    </source>
</evidence>
<dbReference type="InterPro" id="IPR019199">
    <property type="entry name" value="Virulence_VapD/CRISPR_Cas2"/>
</dbReference>
<dbReference type="GO" id="GO:0004521">
    <property type="term" value="F:RNA endonuclease activity"/>
    <property type="evidence" value="ECO:0007669"/>
    <property type="project" value="InterPro"/>
</dbReference>
<dbReference type="GO" id="GO:0046872">
    <property type="term" value="F:metal ion binding"/>
    <property type="evidence" value="ECO:0007669"/>
    <property type="project" value="UniProtKB-KW"/>
</dbReference>
<keyword evidence="7" id="KW-0051">Antiviral defense</keyword>
<keyword evidence="4" id="KW-0255">Endonuclease</keyword>
<dbReference type="GO" id="GO:0051607">
    <property type="term" value="P:defense response to virus"/>
    <property type="evidence" value="ECO:0007669"/>
    <property type="project" value="UniProtKB-KW"/>
</dbReference>
<dbReference type="AlphaFoldDB" id="A0A3B0XV87"/>
<protein>
    <submittedName>
        <fullName evidence="8">CRISPR-associated protein Cas2</fullName>
    </submittedName>
</protein>
<evidence type="ECO:0000256" key="4">
    <source>
        <dbReference type="ARBA" id="ARBA00022759"/>
    </source>
</evidence>
<dbReference type="EMBL" id="UOFH01000122">
    <property type="protein sequence ID" value="VAW60084.1"/>
    <property type="molecule type" value="Genomic_DNA"/>
</dbReference>
<dbReference type="Pfam" id="PF09827">
    <property type="entry name" value="CRISPR_Cas2"/>
    <property type="match status" value="1"/>
</dbReference>
<keyword evidence="6" id="KW-0460">Magnesium</keyword>
<keyword evidence="3" id="KW-0479">Metal-binding</keyword>
<dbReference type="HAMAP" id="MF_01471">
    <property type="entry name" value="Cas2"/>
    <property type="match status" value="1"/>
</dbReference>
<organism evidence="8">
    <name type="scientific">hydrothermal vent metagenome</name>
    <dbReference type="NCBI Taxonomy" id="652676"/>
    <lineage>
        <taxon>unclassified sequences</taxon>
        <taxon>metagenomes</taxon>
        <taxon>ecological metagenomes</taxon>
    </lineage>
</organism>
<dbReference type="SUPFAM" id="SSF143430">
    <property type="entry name" value="TTP0101/SSO1404-like"/>
    <property type="match status" value="1"/>
</dbReference>
<dbReference type="Gene3D" id="3.30.70.240">
    <property type="match status" value="1"/>
</dbReference>
<evidence type="ECO:0000256" key="6">
    <source>
        <dbReference type="ARBA" id="ARBA00022842"/>
    </source>
</evidence>
<name>A0A3B0XV87_9ZZZZ</name>
<dbReference type="GO" id="GO:0016787">
    <property type="term" value="F:hydrolase activity"/>
    <property type="evidence" value="ECO:0007669"/>
    <property type="project" value="UniProtKB-KW"/>
</dbReference>
<dbReference type="NCBIfam" id="TIGR01573">
    <property type="entry name" value="cas2"/>
    <property type="match status" value="1"/>
</dbReference>
<sequence>MIFGGLETMWLIVLFDLPTDTPQARKQYTHFRKYLLDDGFSMMQYSVYIRHSASDENALVHAKRIKSVLPPDGEVRIIKITDKQFGNIEVFYGKKRVQTEQAPLQLQFF</sequence>
<evidence type="ECO:0000256" key="1">
    <source>
        <dbReference type="ARBA" id="ARBA00001946"/>
    </source>
</evidence>
<evidence type="ECO:0000256" key="2">
    <source>
        <dbReference type="ARBA" id="ARBA00022722"/>
    </source>
</evidence>
<dbReference type="GO" id="GO:0043571">
    <property type="term" value="P:maintenance of CRISPR repeat elements"/>
    <property type="evidence" value="ECO:0007669"/>
    <property type="project" value="InterPro"/>
</dbReference>